<evidence type="ECO:0000313" key="1">
    <source>
        <dbReference type="EMBL" id="URD78590.1"/>
    </source>
</evidence>
<dbReference type="Proteomes" id="UP001055439">
    <property type="component" value="Chromosome 10"/>
</dbReference>
<dbReference type="OrthoDB" id="783985at2759"/>
<evidence type="ECO:0000313" key="2">
    <source>
        <dbReference type="Proteomes" id="UP001055439"/>
    </source>
</evidence>
<accession>A0A9E7EKX0</accession>
<proteinExistence type="predicted"/>
<protein>
    <submittedName>
        <fullName evidence="1">CHY zinc finger</fullName>
    </submittedName>
</protein>
<organism evidence="1 2">
    <name type="scientific">Musa troglodytarum</name>
    <name type="common">fe'i banana</name>
    <dbReference type="NCBI Taxonomy" id="320322"/>
    <lineage>
        <taxon>Eukaryota</taxon>
        <taxon>Viridiplantae</taxon>
        <taxon>Streptophyta</taxon>
        <taxon>Embryophyta</taxon>
        <taxon>Tracheophyta</taxon>
        <taxon>Spermatophyta</taxon>
        <taxon>Magnoliopsida</taxon>
        <taxon>Liliopsida</taxon>
        <taxon>Zingiberales</taxon>
        <taxon>Musaceae</taxon>
        <taxon>Musa</taxon>
    </lineage>
</organism>
<name>A0A9E7EKX0_9LILI</name>
<reference evidence="1" key="1">
    <citation type="submission" date="2022-05" db="EMBL/GenBank/DDBJ databases">
        <title>The Musa troglodytarum L. genome provides insights into the mechanism of non-climacteric behaviour and enrichment of carotenoids.</title>
        <authorList>
            <person name="Wang J."/>
        </authorList>
    </citation>
    <scope>NUCLEOTIDE SEQUENCE</scope>
    <source>
        <tissue evidence="1">Leaf</tissue>
    </source>
</reference>
<dbReference type="AlphaFoldDB" id="A0A9E7EKX0"/>
<sequence length="203" mass="22633">MATPVAGDGVLALMPQEVVNSIDPSPFNGSSEKSPILIFVCFQKAIRTELNRLHHDAVELATAGSGDVRFLAERCIFLFDIYQHHCNAEDVLPVLSILKLSWFGGLVSGPISSRLKGLGVKGFDLWEKPLNWVKTVGRDKEKGNEELFSLLDKLKRSIPSKRLKEADPLEAIKEADPLEAIIISFFFHFFRFSVSFAFSTIKP</sequence>
<keyword evidence="2" id="KW-1185">Reference proteome</keyword>
<gene>
    <name evidence="1" type="ORF">MUK42_22948</name>
</gene>
<dbReference type="Gene3D" id="1.20.120.520">
    <property type="entry name" value="nmb1532 protein domain like"/>
    <property type="match status" value="1"/>
</dbReference>
<dbReference type="EMBL" id="CP097503">
    <property type="protein sequence ID" value="URD78590.1"/>
    <property type="molecule type" value="Genomic_DNA"/>
</dbReference>